<dbReference type="AlphaFoldDB" id="A0A316VG29"/>
<dbReference type="STRING" id="1280837.A0A316VG29"/>
<evidence type="ECO:0000259" key="1">
    <source>
        <dbReference type="Pfam" id="PF16035"/>
    </source>
</evidence>
<dbReference type="InterPro" id="IPR016088">
    <property type="entry name" value="Chalcone_isomerase_3-sand"/>
</dbReference>
<dbReference type="RefSeq" id="XP_025356576.1">
    <property type="nucleotide sequence ID" value="XM_025502487.1"/>
</dbReference>
<dbReference type="GO" id="GO:0016872">
    <property type="term" value="F:intramolecular lyase activity"/>
    <property type="evidence" value="ECO:0007669"/>
    <property type="project" value="InterPro"/>
</dbReference>
<dbReference type="Pfam" id="PF16035">
    <property type="entry name" value="Chalcone_2"/>
    <property type="match status" value="1"/>
</dbReference>
<dbReference type="EMBL" id="KZ819603">
    <property type="protein sequence ID" value="PWN36274.1"/>
    <property type="molecule type" value="Genomic_DNA"/>
</dbReference>
<gene>
    <name evidence="2" type="ORF">FA14DRAFT_53644</name>
</gene>
<feature type="domain" description="Chalcone isomerase" evidence="1">
    <location>
        <begin position="121"/>
        <end position="323"/>
    </location>
</feature>
<evidence type="ECO:0000313" key="2">
    <source>
        <dbReference type="EMBL" id="PWN36274.1"/>
    </source>
</evidence>
<dbReference type="PANTHER" id="PTHR47284">
    <property type="entry name" value="FATTY-ACID-BINDING PROTEIN 2"/>
    <property type="match status" value="1"/>
</dbReference>
<dbReference type="InParanoid" id="A0A316VG29"/>
<accession>A0A316VG29</accession>
<dbReference type="PANTHER" id="PTHR47284:SF3">
    <property type="entry name" value="FATTY-ACID-BINDING PROTEIN 2"/>
    <property type="match status" value="1"/>
</dbReference>
<dbReference type="InterPro" id="IPR016087">
    <property type="entry name" value="Chalcone_isomerase"/>
</dbReference>
<dbReference type="GeneID" id="37024268"/>
<protein>
    <recommendedName>
        <fullName evidence="1">Chalcone isomerase domain-containing protein</fullName>
    </recommendedName>
</protein>
<dbReference type="Proteomes" id="UP000245771">
    <property type="component" value="Unassembled WGS sequence"/>
</dbReference>
<dbReference type="InterPro" id="IPR036298">
    <property type="entry name" value="Chalcone_isomerase_sf"/>
</dbReference>
<reference evidence="2 3" key="1">
    <citation type="journal article" date="2018" name="Mol. Biol. Evol.">
        <title>Broad Genomic Sampling Reveals a Smut Pathogenic Ancestry of the Fungal Clade Ustilaginomycotina.</title>
        <authorList>
            <person name="Kijpornyongpan T."/>
            <person name="Mondo S.J."/>
            <person name="Barry K."/>
            <person name="Sandor L."/>
            <person name="Lee J."/>
            <person name="Lipzen A."/>
            <person name="Pangilinan J."/>
            <person name="LaButti K."/>
            <person name="Hainaut M."/>
            <person name="Henrissat B."/>
            <person name="Grigoriev I.V."/>
            <person name="Spatafora J.W."/>
            <person name="Aime M.C."/>
        </authorList>
    </citation>
    <scope>NUCLEOTIDE SEQUENCE [LARGE SCALE GENOMIC DNA]</scope>
    <source>
        <strain evidence="2 3">MCA 3882</strain>
    </source>
</reference>
<proteinExistence type="predicted"/>
<dbReference type="Gene3D" id="3.50.70.10">
    <property type="match status" value="1"/>
</dbReference>
<sequence length="334" mass="36428">MTIFNSTRLILRRATASSPFKPIHQNARLFNSHSSQHIHAKGQISDTSRSRHSVWVGTLAISLGALYFSQDSKKLHLEAQEIPSIPSTQESTGDFRLDPATGQPLPVSISVPQDVFSNGSEELRLIGLGVRTVTFLSVRVYVAGLYVDAKAIEALKSSPDWRGFEASWMSNKDKDHSGEALVSALLDQGITCAIRSVPVRPTDYNHLKGGLSRAIQGRAKSARKANLLSPEADQALSNSIQELIDAFPKATLAKGRTLDMVISPASSGKQGFLDLTLIEEGKIFGRVKAPSYAEKQFTVPRQMLLAYLADKDEISKPFKQSVAEGIEKITKGVE</sequence>
<dbReference type="SUPFAM" id="SSF54626">
    <property type="entry name" value="Chalcone isomerase"/>
    <property type="match status" value="1"/>
</dbReference>
<keyword evidence="3" id="KW-1185">Reference proteome</keyword>
<organism evidence="2 3">
    <name type="scientific">Meira miltonrushii</name>
    <dbReference type="NCBI Taxonomy" id="1280837"/>
    <lineage>
        <taxon>Eukaryota</taxon>
        <taxon>Fungi</taxon>
        <taxon>Dikarya</taxon>
        <taxon>Basidiomycota</taxon>
        <taxon>Ustilaginomycotina</taxon>
        <taxon>Exobasidiomycetes</taxon>
        <taxon>Exobasidiales</taxon>
        <taxon>Brachybasidiaceae</taxon>
        <taxon>Meira</taxon>
    </lineage>
</organism>
<dbReference type="OrthoDB" id="18193at2759"/>
<evidence type="ECO:0000313" key="3">
    <source>
        <dbReference type="Proteomes" id="UP000245771"/>
    </source>
</evidence>
<name>A0A316VG29_9BASI</name>